<evidence type="ECO:0000313" key="3">
    <source>
        <dbReference type="Proteomes" id="UP001165080"/>
    </source>
</evidence>
<evidence type="ECO:0000256" key="1">
    <source>
        <dbReference type="SAM" id="MobiDB-lite"/>
    </source>
</evidence>
<keyword evidence="3" id="KW-1185">Reference proteome</keyword>
<feature type="compositionally biased region" description="Polar residues" evidence="1">
    <location>
        <begin position="107"/>
        <end position="125"/>
    </location>
</feature>
<evidence type="ECO:0008006" key="4">
    <source>
        <dbReference type="Google" id="ProtNLM"/>
    </source>
</evidence>
<evidence type="ECO:0000313" key="2">
    <source>
        <dbReference type="EMBL" id="GLC61126.1"/>
    </source>
</evidence>
<protein>
    <recommendedName>
        <fullName evidence="4">HTH CENPB-type domain-containing protein</fullName>
    </recommendedName>
</protein>
<sequence length="125" mass="14021">MRRHGRTLTKIEVRCLAAEMEAIEAKAAGHKPRWAEGAAASEKWWRGYKQRHGVVLRSTQHAEAERQAAATSDVVYGFFETFEKVPLRYRQSADLGRDDCDSESSEQDGTVSETSSDTTSRVSED</sequence>
<feature type="region of interest" description="Disordered" evidence="1">
    <location>
        <begin position="95"/>
        <end position="125"/>
    </location>
</feature>
<organism evidence="2 3">
    <name type="scientific">Pleodorina starrii</name>
    <dbReference type="NCBI Taxonomy" id="330485"/>
    <lineage>
        <taxon>Eukaryota</taxon>
        <taxon>Viridiplantae</taxon>
        <taxon>Chlorophyta</taxon>
        <taxon>core chlorophytes</taxon>
        <taxon>Chlorophyceae</taxon>
        <taxon>CS clade</taxon>
        <taxon>Chlamydomonadales</taxon>
        <taxon>Volvocaceae</taxon>
        <taxon>Pleodorina</taxon>
    </lineage>
</organism>
<proteinExistence type="predicted"/>
<dbReference type="EMBL" id="BRXU01000042">
    <property type="protein sequence ID" value="GLC61126.1"/>
    <property type="molecule type" value="Genomic_DNA"/>
</dbReference>
<dbReference type="AlphaFoldDB" id="A0A9W6F9Z1"/>
<name>A0A9W6F9Z1_9CHLO</name>
<comment type="caution">
    <text evidence="2">The sequence shown here is derived from an EMBL/GenBank/DDBJ whole genome shotgun (WGS) entry which is preliminary data.</text>
</comment>
<gene>
    <name evidence="2" type="primary">PLEST010585</name>
    <name evidence="2" type="ORF">PLESTB_001720900</name>
</gene>
<reference evidence="2 3" key="1">
    <citation type="journal article" date="2023" name="Commun. Biol.">
        <title>Reorganization of the ancestral sex-determining regions during the evolution of trioecy in Pleodorina starrii.</title>
        <authorList>
            <person name="Takahashi K."/>
            <person name="Suzuki S."/>
            <person name="Kawai-Toyooka H."/>
            <person name="Yamamoto K."/>
            <person name="Hamaji T."/>
            <person name="Ootsuki R."/>
            <person name="Yamaguchi H."/>
            <person name="Kawachi M."/>
            <person name="Higashiyama T."/>
            <person name="Nozaki H."/>
        </authorList>
    </citation>
    <scope>NUCLEOTIDE SEQUENCE [LARGE SCALE GENOMIC DNA]</scope>
    <source>
        <strain evidence="2 3">NIES-4479</strain>
    </source>
</reference>
<accession>A0A9W6F9Z1</accession>
<dbReference type="Proteomes" id="UP001165080">
    <property type="component" value="Unassembled WGS sequence"/>
</dbReference>